<dbReference type="Proteomes" id="UP001143548">
    <property type="component" value="Unassembled WGS sequence"/>
</dbReference>
<proteinExistence type="predicted"/>
<dbReference type="Gene3D" id="3.50.50.60">
    <property type="entry name" value="FAD/NAD(P)-binding domain"/>
    <property type="match status" value="1"/>
</dbReference>
<dbReference type="InterPro" id="IPR036188">
    <property type="entry name" value="FAD/NAD-bd_sf"/>
</dbReference>
<dbReference type="AlphaFoldDB" id="A0A9W6DUZ5"/>
<dbReference type="SUPFAM" id="SSF51905">
    <property type="entry name" value="FAD/NAD(P)-binding domain"/>
    <property type="match status" value="1"/>
</dbReference>
<dbReference type="InterPro" id="IPR050562">
    <property type="entry name" value="FAD_mOase_fung"/>
</dbReference>
<reference evidence="1" key="1">
    <citation type="submission" date="2022-07" db="EMBL/GenBank/DDBJ databases">
        <title>Taxonomy of Aspergillus series Nigri: significant species reduction supported by multi-species coalescent approaches.</title>
        <authorList>
            <person name="Bian C."/>
            <person name="Kusuya Y."/>
            <person name="Sklenar F."/>
            <person name="D'hooge E."/>
            <person name="Yaguchi T."/>
            <person name="Takahashi H."/>
            <person name="Hubka V."/>
        </authorList>
    </citation>
    <scope>NUCLEOTIDE SEQUENCE</scope>
    <source>
        <strain evidence="1">CBS 733.88</strain>
    </source>
</reference>
<dbReference type="PANTHER" id="PTHR47356:SF2">
    <property type="entry name" value="FAD-BINDING DOMAIN-CONTAINING PROTEIN-RELATED"/>
    <property type="match status" value="1"/>
</dbReference>
<accession>A0A9W6DUZ5</accession>
<protein>
    <submittedName>
        <fullName evidence="1">Uncharacterized protein</fullName>
    </submittedName>
</protein>
<dbReference type="PANTHER" id="PTHR47356">
    <property type="entry name" value="FAD-DEPENDENT MONOOXYGENASE ASQG-RELATED"/>
    <property type="match status" value="1"/>
</dbReference>
<evidence type="ECO:0000313" key="1">
    <source>
        <dbReference type="EMBL" id="GKZ28087.1"/>
    </source>
</evidence>
<gene>
    <name evidence="1" type="ORF">AbraCBS73388_010445</name>
</gene>
<name>A0A9W6DUZ5_9EURO</name>
<comment type="caution">
    <text evidence="1">The sequence shown here is derived from an EMBL/GenBank/DDBJ whole genome shotgun (WGS) entry which is preliminary data.</text>
</comment>
<feature type="non-terminal residue" evidence="1">
    <location>
        <position position="102"/>
    </location>
</feature>
<sequence length="102" mass="11164">MTPNLGQGANLAIEDAAELANFLHALVTRTGTAKPTHQEIDELLNAFQKKHLKRASLICKLSSPMNRLQLRQGLIFKILGRYIAPRFKSIPADLLSDAVDGG</sequence>
<dbReference type="GO" id="GO:0004497">
    <property type="term" value="F:monooxygenase activity"/>
    <property type="evidence" value="ECO:0007669"/>
    <property type="project" value="InterPro"/>
</dbReference>
<organism evidence="1 2">
    <name type="scientific">Aspergillus brasiliensis</name>
    <dbReference type="NCBI Taxonomy" id="319629"/>
    <lineage>
        <taxon>Eukaryota</taxon>
        <taxon>Fungi</taxon>
        <taxon>Dikarya</taxon>
        <taxon>Ascomycota</taxon>
        <taxon>Pezizomycotina</taxon>
        <taxon>Eurotiomycetes</taxon>
        <taxon>Eurotiomycetidae</taxon>
        <taxon>Eurotiales</taxon>
        <taxon>Aspergillaceae</taxon>
        <taxon>Aspergillus</taxon>
        <taxon>Aspergillus subgen. Circumdati</taxon>
    </lineage>
</organism>
<dbReference type="EMBL" id="BROQ01000740">
    <property type="protein sequence ID" value="GKZ28087.1"/>
    <property type="molecule type" value="Genomic_DNA"/>
</dbReference>
<evidence type="ECO:0000313" key="2">
    <source>
        <dbReference type="Proteomes" id="UP001143548"/>
    </source>
</evidence>